<keyword evidence="8 9" id="KW-0624">Polysaccharide degradation</keyword>
<dbReference type="FunFam" id="2.60.40.10:FF:000552">
    <property type="entry name" value="Related to glucoamylase"/>
    <property type="match status" value="1"/>
</dbReference>
<dbReference type="EC" id="3.2.1.3" evidence="9"/>
<keyword evidence="7 9" id="KW-0326">Glycosidase</keyword>
<dbReference type="GO" id="GO:0000324">
    <property type="term" value="C:fungal-type vacuole"/>
    <property type="evidence" value="ECO:0007669"/>
    <property type="project" value="TreeGrafter"/>
</dbReference>
<dbReference type="PIRSF" id="PIRSF001031">
    <property type="entry name" value="Glu-a-glcsd_SBD"/>
    <property type="match status" value="1"/>
</dbReference>
<dbReference type="EMBL" id="MU865914">
    <property type="protein sequence ID" value="KAK4455533.1"/>
    <property type="molecule type" value="Genomic_DNA"/>
</dbReference>
<feature type="binding site" evidence="11">
    <location>
        <position position="186"/>
    </location>
    <ligand>
        <name>substrate</name>
    </ligand>
</feature>
<feature type="region of interest" description="Disordered" evidence="12">
    <location>
        <begin position="537"/>
        <end position="557"/>
    </location>
</feature>
<dbReference type="InterPro" id="IPR002044">
    <property type="entry name" value="CBM20"/>
</dbReference>
<keyword evidence="3" id="KW-0732">Signal</keyword>
<evidence type="ECO:0000256" key="4">
    <source>
        <dbReference type="ARBA" id="ARBA00022801"/>
    </source>
</evidence>
<dbReference type="GO" id="GO:0004339">
    <property type="term" value="F:glucan 1,4-alpha-glucosidase activity"/>
    <property type="evidence" value="ECO:0007669"/>
    <property type="project" value="UniProtKB-EC"/>
</dbReference>
<evidence type="ECO:0000256" key="3">
    <source>
        <dbReference type="ARBA" id="ARBA00022729"/>
    </source>
</evidence>
<reference evidence="14" key="2">
    <citation type="submission" date="2023-05" db="EMBL/GenBank/DDBJ databases">
        <authorList>
            <consortium name="Lawrence Berkeley National Laboratory"/>
            <person name="Steindorff A."/>
            <person name="Hensen N."/>
            <person name="Bonometti L."/>
            <person name="Westerberg I."/>
            <person name="Brannstrom I.O."/>
            <person name="Guillou S."/>
            <person name="Cros-Aarteil S."/>
            <person name="Calhoun S."/>
            <person name="Haridas S."/>
            <person name="Kuo A."/>
            <person name="Mondo S."/>
            <person name="Pangilinan J."/>
            <person name="Riley R."/>
            <person name="Labutti K."/>
            <person name="Andreopoulos B."/>
            <person name="Lipzen A."/>
            <person name="Chen C."/>
            <person name="Yanf M."/>
            <person name="Daum C."/>
            <person name="Ng V."/>
            <person name="Clum A."/>
            <person name="Ohm R."/>
            <person name="Martin F."/>
            <person name="Silar P."/>
            <person name="Natvig D."/>
            <person name="Lalanne C."/>
            <person name="Gautier V."/>
            <person name="Ament-Velasquez S.L."/>
            <person name="Kruys A."/>
            <person name="Hutchinson M.I."/>
            <person name="Powell A.J."/>
            <person name="Barry K."/>
            <person name="Miller A.N."/>
            <person name="Grigoriev I.V."/>
            <person name="Debuchy R."/>
            <person name="Gladieux P."/>
            <person name="Thoren M.H."/>
            <person name="Johannesson H."/>
        </authorList>
    </citation>
    <scope>NUCLEOTIDE SEQUENCE</scope>
    <source>
        <strain evidence="14">PSN243</strain>
    </source>
</reference>
<dbReference type="InterPro" id="IPR000165">
    <property type="entry name" value="Glucoamylase"/>
</dbReference>
<evidence type="ECO:0000313" key="14">
    <source>
        <dbReference type="EMBL" id="KAK4455533.1"/>
    </source>
</evidence>
<evidence type="ECO:0000256" key="1">
    <source>
        <dbReference type="ARBA" id="ARBA00001863"/>
    </source>
</evidence>
<evidence type="ECO:0000256" key="12">
    <source>
        <dbReference type="SAM" id="MobiDB-lite"/>
    </source>
</evidence>
<dbReference type="PANTHER" id="PTHR31616:SF12">
    <property type="entry name" value="GLUCOAMYLASE"/>
    <property type="match status" value="1"/>
</dbReference>
<dbReference type="Pfam" id="PF00686">
    <property type="entry name" value="CBM_20"/>
    <property type="match status" value="1"/>
</dbReference>
<dbReference type="GO" id="GO:2001070">
    <property type="term" value="F:starch binding"/>
    <property type="evidence" value="ECO:0007669"/>
    <property type="project" value="InterPro"/>
</dbReference>
<dbReference type="SUPFAM" id="SSF48208">
    <property type="entry name" value="Six-hairpin glycosidases"/>
    <property type="match status" value="1"/>
</dbReference>
<dbReference type="InterPro" id="IPR046966">
    <property type="entry name" value="Glucoamylase_active_site"/>
</dbReference>
<evidence type="ECO:0000256" key="5">
    <source>
        <dbReference type="ARBA" id="ARBA00023180"/>
    </source>
</evidence>
<organism evidence="14 15">
    <name type="scientific">Podospora aff. communis PSN243</name>
    <dbReference type="NCBI Taxonomy" id="3040156"/>
    <lineage>
        <taxon>Eukaryota</taxon>
        <taxon>Fungi</taxon>
        <taxon>Dikarya</taxon>
        <taxon>Ascomycota</taxon>
        <taxon>Pezizomycotina</taxon>
        <taxon>Sordariomycetes</taxon>
        <taxon>Sordariomycetidae</taxon>
        <taxon>Sordariales</taxon>
        <taxon>Podosporaceae</taxon>
        <taxon>Podospora</taxon>
    </lineage>
</organism>
<comment type="catalytic activity">
    <reaction evidence="1 9">
        <text>Hydrolysis of terminal (1-&gt;4)-linked alpha-D-glucose residues successively from non-reducing ends of the chains with release of beta-D-glucose.</text>
        <dbReference type="EC" id="3.2.1.3"/>
    </reaction>
</comment>
<dbReference type="PROSITE" id="PS51166">
    <property type="entry name" value="CBM20"/>
    <property type="match status" value="1"/>
</dbReference>
<keyword evidence="15" id="KW-1185">Reference proteome</keyword>
<keyword evidence="5" id="KW-0325">Glycoprotein</keyword>
<evidence type="ECO:0000313" key="15">
    <source>
        <dbReference type="Proteomes" id="UP001321760"/>
    </source>
</evidence>
<dbReference type="Gene3D" id="2.60.40.10">
    <property type="entry name" value="Immunoglobulins"/>
    <property type="match status" value="1"/>
</dbReference>
<dbReference type="Gene3D" id="1.50.10.10">
    <property type="match status" value="1"/>
</dbReference>
<evidence type="ECO:0000256" key="11">
    <source>
        <dbReference type="PIRSR" id="PIRSR001031-2"/>
    </source>
</evidence>
<dbReference type="InterPro" id="IPR013783">
    <property type="entry name" value="Ig-like_fold"/>
</dbReference>
<evidence type="ECO:0000256" key="10">
    <source>
        <dbReference type="PIRSR" id="PIRSR001031-1"/>
    </source>
</evidence>
<comment type="caution">
    <text evidence="14">The sequence shown here is derived from an EMBL/GenBank/DDBJ whole genome shotgun (WGS) entry which is preliminary data.</text>
</comment>
<dbReference type="InterPro" id="IPR034836">
    <property type="entry name" value="CBM20_glucoamylase"/>
</dbReference>
<accession>A0AAV9H7T2</accession>
<keyword evidence="4 9" id="KW-0378">Hydrolase</keyword>
<feature type="active site" description="Proton acceptor" evidence="10">
    <location>
        <position position="242"/>
    </location>
</feature>
<dbReference type="AlphaFoldDB" id="A0AAV9H7T2"/>
<protein>
    <recommendedName>
        <fullName evidence="9">Glucoamylase</fullName>
        <ecNumber evidence="9">3.2.1.3</ecNumber>
    </recommendedName>
    <alternativeName>
        <fullName evidence="9">1,4-alpha-D-glucan glucohydrolase</fullName>
    </alternativeName>
    <alternativeName>
        <fullName evidence="9">Glucan 1,4-alpha-glucosidase</fullName>
    </alternativeName>
</protein>
<dbReference type="SMART" id="SM01065">
    <property type="entry name" value="CBM_2"/>
    <property type="match status" value="1"/>
</dbReference>
<evidence type="ECO:0000256" key="7">
    <source>
        <dbReference type="ARBA" id="ARBA00023295"/>
    </source>
</evidence>
<dbReference type="PANTHER" id="PTHR31616">
    <property type="entry name" value="TREHALASE"/>
    <property type="match status" value="1"/>
</dbReference>
<dbReference type="InterPro" id="IPR008928">
    <property type="entry name" value="6-hairpin_glycosidase_sf"/>
</dbReference>
<name>A0AAV9H7T2_9PEZI</name>
<gene>
    <name evidence="14" type="ORF">QBC34DRAFT_69770</name>
</gene>
<evidence type="ECO:0000259" key="13">
    <source>
        <dbReference type="PROSITE" id="PS51166"/>
    </source>
</evidence>
<keyword evidence="6 9" id="KW-0119">Carbohydrate metabolism</keyword>
<dbReference type="CDD" id="cd05811">
    <property type="entry name" value="CBM20_glucoamylase"/>
    <property type="match status" value="1"/>
</dbReference>
<evidence type="ECO:0000256" key="2">
    <source>
        <dbReference type="ARBA" id="ARBA00006188"/>
    </source>
</evidence>
<dbReference type="Proteomes" id="UP001321760">
    <property type="component" value="Unassembled WGS sequence"/>
</dbReference>
<evidence type="ECO:0000256" key="6">
    <source>
        <dbReference type="ARBA" id="ARBA00023277"/>
    </source>
</evidence>
<comment type="similarity">
    <text evidence="2 9">Belongs to the glycosyl hydrolase 15 family.</text>
</comment>
<feature type="domain" description="CBM20" evidence="13">
    <location>
        <begin position="557"/>
        <end position="662"/>
    </location>
</feature>
<dbReference type="GO" id="GO:0000272">
    <property type="term" value="P:polysaccharide catabolic process"/>
    <property type="evidence" value="ECO:0007669"/>
    <property type="project" value="UniProtKB-KW"/>
</dbReference>
<dbReference type="InterPro" id="IPR013784">
    <property type="entry name" value="Carb-bd-like_fold"/>
</dbReference>
<dbReference type="PRINTS" id="PR00736">
    <property type="entry name" value="GLHYDRLASE15"/>
</dbReference>
<dbReference type="FunFam" id="1.50.10.10:FF:000018">
    <property type="entry name" value="Glucoamylase"/>
    <property type="match status" value="1"/>
</dbReference>
<dbReference type="SUPFAM" id="SSF49452">
    <property type="entry name" value="Starch-binding domain-like"/>
    <property type="match status" value="1"/>
</dbReference>
<dbReference type="Pfam" id="PF00723">
    <property type="entry name" value="Glyco_hydro_15"/>
    <property type="match status" value="1"/>
</dbReference>
<sequence>MMAGLVFNGLDPHPHLANLTSSSFGLFQPAMHALSSLLLLGACAVQTVFGRPEDSHARRDAEILRRSVDSFIEAQTPVSWERLFCNIGADGCRAQGVAPGVVVASPSKHDPDYWYTWTRDSALVFKNVAEAFTHSYNSTFQRQIQNFVISQARLQGVPNPVGDLSNGAGLGEVKFYVDLTKFTGEWGRPQRDGPPLRAIALMTYAKWLVANGYTSTAKDQVWPVIKNDLQYTAQYWNQTGFDLWEEVPGSSFFTIMSSHRALVEGAALAKSLGLSCPACTAAAPRVLCFVQSFWNQNQGYVVSNINGGNYRNGRDANSLLASIHNFDPTVGCDATTFQPCSDKALSNHKSTVDSFRSIYAINRGIPSNRAVAVGRYSEDIYYNGNPWYLTTLAAAEQLYDAIIVWKQQKSINVTPVSLAFFRALVPSVNTGTFAESSSMYTTILNAVQTYADEFLTIIDQRKIPGGSMPEQFDRNTGAPLAAADLTWSYSAFLTATARRAGRVPASWSAGTGNTLPNNCAAIAVAGTYTTATNINFPPSQTPGAPSPTTTTGSVPQPTSCGEVLVTFNQRASTEWGQNIKLVGNHPALGDWNPAKGVVLNSGQYTASNPLWSISVLLPANRRIEYKFVNVQADGTVRWESDPNRSFTVPETCNEVTRSDNWR</sequence>
<feature type="active site" description="Proton donor" evidence="10">
    <location>
        <position position="245"/>
    </location>
</feature>
<dbReference type="InterPro" id="IPR011613">
    <property type="entry name" value="GH15-like"/>
</dbReference>
<reference evidence="14" key="1">
    <citation type="journal article" date="2023" name="Mol. Phylogenet. Evol.">
        <title>Genome-scale phylogeny and comparative genomics of the fungal order Sordariales.</title>
        <authorList>
            <person name="Hensen N."/>
            <person name="Bonometti L."/>
            <person name="Westerberg I."/>
            <person name="Brannstrom I.O."/>
            <person name="Guillou S."/>
            <person name="Cros-Aarteil S."/>
            <person name="Calhoun S."/>
            <person name="Haridas S."/>
            <person name="Kuo A."/>
            <person name="Mondo S."/>
            <person name="Pangilinan J."/>
            <person name="Riley R."/>
            <person name="LaButti K."/>
            <person name="Andreopoulos B."/>
            <person name="Lipzen A."/>
            <person name="Chen C."/>
            <person name="Yan M."/>
            <person name="Daum C."/>
            <person name="Ng V."/>
            <person name="Clum A."/>
            <person name="Steindorff A."/>
            <person name="Ohm R.A."/>
            <person name="Martin F."/>
            <person name="Silar P."/>
            <person name="Natvig D.O."/>
            <person name="Lalanne C."/>
            <person name="Gautier V."/>
            <person name="Ament-Velasquez S.L."/>
            <person name="Kruys A."/>
            <person name="Hutchinson M.I."/>
            <person name="Powell A.J."/>
            <person name="Barry K."/>
            <person name="Miller A.N."/>
            <person name="Grigoriev I.V."/>
            <person name="Debuchy R."/>
            <person name="Gladieux P."/>
            <person name="Hiltunen Thoren M."/>
            <person name="Johannesson H."/>
        </authorList>
    </citation>
    <scope>NUCLEOTIDE SEQUENCE</scope>
    <source>
        <strain evidence="14">PSN243</strain>
    </source>
</reference>
<dbReference type="InterPro" id="IPR012341">
    <property type="entry name" value="6hp_glycosidase-like_sf"/>
</dbReference>
<dbReference type="InterPro" id="IPR008291">
    <property type="entry name" value="Glucoamylase_SBD"/>
</dbReference>
<evidence type="ECO:0000256" key="8">
    <source>
        <dbReference type="ARBA" id="ARBA00023326"/>
    </source>
</evidence>
<evidence type="ECO:0000256" key="9">
    <source>
        <dbReference type="PIRNR" id="PIRNR001031"/>
    </source>
</evidence>
<proteinExistence type="inferred from homology"/>
<dbReference type="PROSITE" id="PS00820">
    <property type="entry name" value="GLUCOAMYLASE"/>
    <property type="match status" value="1"/>
</dbReference>